<evidence type="ECO:0000256" key="8">
    <source>
        <dbReference type="ARBA" id="ARBA00023004"/>
    </source>
</evidence>
<feature type="domain" description="Reelin" evidence="16">
    <location>
        <begin position="21"/>
        <end position="189"/>
    </location>
</feature>
<feature type="transmembrane region" description="Helical" evidence="12">
    <location>
        <begin position="807"/>
        <end position="826"/>
    </location>
</feature>
<dbReference type="GO" id="GO:0016020">
    <property type="term" value="C:membrane"/>
    <property type="evidence" value="ECO:0007669"/>
    <property type="project" value="UniProtKB-SubCell"/>
</dbReference>
<dbReference type="EMBL" id="JAWDGP010001539">
    <property type="protein sequence ID" value="KAK3790531.1"/>
    <property type="molecule type" value="Genomic_DNA"/>
</dbReference>
<reference evidence="17" key="1">
    <citation type="journal article" date="2023" name="G3 (Bethesda)">
        <title>A reference genome for the long-term kleptoplast-retaining sea slug Elysia crispata morphotype clarki.</title>
        <authorList>
            <person name="Eastman K.E."/>
            <person name="Pendleton A.L."/>
            <person name="Shaikh M.A."/>
            <person name="Suttiyut T."/>
            <person name="Ogas R."/>
            <person name="Tomko P."/>
            <person name="Gavelis G."/>
            <person name="Widhalm J.R."/>
            <person name="Wisecaver J.H."/>
        </authorList>
    </citation>
    <scope>NUCLEOTIDE SEQUENCE</scope>
    <source>
        <strain evidence="17">ECLA1</strain>
    </source>
</reference>
<dbReference type="InterPro" id="IPR002861">
    <property type="entry name" value="Reeler_dom"/>
</dbReference>
<keyword evidence="9 12" id="KW-0472">Membrane</keyword>
<feature type="transmembrane region" description="Helical" evidence="12">
    <location>
        <begin position="649"/>
        <end position="668"/>
    </location>
</feature>
<evidence type="ECO:0000256" key="5">
    <source>
        <dbReference type="ARBA" id="ARBA00022692"/>
    </source>
</evidence>
<dbReference type="PANTHER" id="PTHR46902:SF1">
    <property type="entry name" value="DOMON DOMAIN-CONTAINING PROTEIN FRRS1L"/>
    <property type="match status" value="1"/>
</dbReference>
<keyword evidence="4" id="KW-0813">Transport</keyword>
<feature type="region of interest" description="Disordered" evidence="11">
    <location>
        <begin position="757"/>
        <end position="776"/>
    </location>
</feature>
<gene>
    <name evidence="17" type="ORF">RRG08_060579</name>
</gene>
<dbReference type="GO" id="GO:0099072">
    <property type="term" value="P:regulation of postsynaptic membrane neurotransmitter receptor levels"/>
    <property type="evidence" value="ECO:0007669"/>
    <property type="project" value="TreeGrafter"/>
</dbReference>
<dbReference type="PANTHER" id="PTHR46902">
    <property type="entry name" value="DOMON DOMAIN-CONTAINING PROTEIN FRRS1L"/>
    <property type="match status" value="1"/>
</dbReference>
<accession>A0AAE1E168</accession>
<dbReference type="Pfam" id="PF02014">
    <property type="entry name" value="Reeler"/>
    <property type="match status" value="1"/>
</dbReference>
<feature type="signal peptide" evidence="13">
    <location>
        <begin position="1"/>
        <end position="26"/>
    </location>
</feature>
<name>A0AAE1E168_9GAST</name>
<evidence type="ECO:0000259" key="16">
    <source>
        <dbReference type="PROSITE" id="PS51019"/>
    </source>
</evidence>
<feature type="region of interest" description="Disordered" evidence="11">
    <location>
        <begin position="365"/>
        <end position="385"/>
    </location>
</feature>
<feature type="domain" description="DOMON" evidence="14">
    <location>
        <begin position="212"/>
        <end position="330"/>
    </location>
</feature>
<protein>
    <recommendedName>
        <fullName evidence="19">Ferric-chelate reductase 1</fullName>
    </recommendedName>
</protein>
<evidence type="ECO:0000256" key="9">
    <source>
        <dbReference type="ARBA" id="ARBA00023136"/>
    </source>
</evidence>
<sequence length="830" mass="88974">MATALRQSPLVLAVITAVLTTSTVHSFGGGAPAGSCATLNPSGHGASTATGAAPYTLELSKTEYNPGDVIEVTLKGTGSAQFKGFLMAGRLADGDSTDNIGEFSGDNGGNSKTLCAQPLGNAVTHTGATPKSSVVFNWTAPSTALGDVVIHYTVVRGGAPSLDTNAADYFKDLRSAVITGPAVPDVQAPSFAKDAACGVTKGCYSDCLDDVCGWEVTWQENVDAYLITLKSVFDGSDNKYVALGFSSRPAMGEASVVSCITSGGKVTVAESFNTAGYQNSALTNPTGGVSSQSTSYADSVLSCSFTKTKLSTDPQRFNLTESWYLITARGSVVGTTILQHDTSSRFYTSEKVDLSLKTTDLTFSTKQTTPSTPTGTTGPQGMTFSKDPECGKSKGCYSNCADNKCTMLMSWAPHNDTHFHFSIEAFYSSHEDFYVAMGFSTKDKMETASVVACTHISGVVDVFGSFNPGYYNIPLDNPKEGISEITGSMNSGVVKCTFTKIKASTSNTQIFDLGQPWYLIVALGQATTGGTLEQHNNKDRYVASRIDFSDLTVDISLEEIDNDKVKAHACLMIIAWMLCGSIGIAIARFFKKQWPNNTIFGLKVWFQIHRICMVLVCLMGSVAILLIFLEIEGYSDIPGETYKKAHPVLGLITTGLMIMNPIMALFRCGPDHPQRFLFNWSHWAVGTSAHILAGVTITLGIYLPKSQMDKDPALLTMLLYLVWHVLFGVICSVLDYMSQRESRTVASPQLELTSVAQAAQSPDNNAAPKSPPTAYHQGSNINSNTNLVMDPLKADEPPKSGAKKIMLFLHFVILSTMSAFMVFLVIDGEN</sequence>
<dbReference type="PROSITE" id="PS50939">
    <property type="entry name" value="CYTOCHROME_B561"/>
    <property type="match status" value="1"/>
</dbReference>
<dbReference type="GO" id="GO:1900449">
    <property type="term" value="P:regulation of glutamate receptor signaling pathway"/>
    <property type="evidence" value="ECO:0007669"/>
    <property type="project" value="InterPro"/>
</dbReference>
<comment type="similarity">
    <text evidence="3">Belongs to the FRRS1 family.</text>
</comment>
<keyword evidence="7 12" id="KW-1133">Transmembrane helix</keyword>
<proteinExistence type="inferred from homology"/>
<evidence type="ECO:0000256" key="2">
    <source>
        <dbReference type="ARBA" id="ARBA00004141"/>
    </source>
</evidence>
<evidence type="ECO:0000256" key="6">
    <source>
        <dbReference type="ARBA" id="ARBA00022982"/>
    </source>
</evidence>
<feature type="transmembrane region" description="Helical" evidence="12">
    <location>
        <begin position="680"/>
        <end position="702"/>
    </location>
</feature>
<keyword evidence="10" id="KW-0325">Glycoprotein</keyword>
<dbReference type="SMART" id="SM00664">
    <property type="entry name" value="DoH"/>
    <property type="match status" value="2"/>
</dbReference>
<feature type="domain" description="Cytochrome b561" evidence="15">
    <location>
        <begin position="532"/>
        <end position="736"/>
    </location>
</feature>
<dbReference type="PROSITE" id="PS50836">
    <property type="entry name" value="DOMON"/>
    <property type="match status" value="2"/>
</dbReference>
<dbReference type="InterPro" id="IPR042789">
    <property type="entry name" value="FRRS1L"/>
</dbReference>
<dbReference type="PROSITE" id="PS51019">
    <property type="entry name" value="REELIN"/>
    <property type="match status" value="1"/>
</dbReference>
<evidence type="ECO:0008006" key="19">
    <source>
        <dbReference type="Google" id="ProtNLM"/>
    </source>
</evidence>
<dbReference type="AlphaFoldDB" id="A0AAE1E168"/>
<evidence type="ECO:0000313" key="17">
    <source>
        <dbReference type="EMBL" id="KAK3790531.1"/>
    </source>
</evidence>
<feature type="chain" id="PRO_5041910903" description="Ferric-chelate reductase 1" evidence="13">
    <location>
        <begin position="27"/>
        <end position="830"/>
    </location>
</feature>
<evidence type="ECO:0000256" key="13">
    <source>
        <dbReference type="SAM" id="SignalP"/>
    </source>
</evidence>
<comment type="cofactor">
    <cofactor evidence="1">
        <name>heme b</name>
        <dbReference type="ChEBI" id="CHEBI:60344"/>
    </cofactor>
</comment>
<feature type="compositionally biased region" description="Low complexity" evidence="11">
    <location>
        <begin position="365"/>
        <end position="384"/>
    </location>
</feature>
<dbReference type="Gene3D" id="1.20.120.1770">
    <property type="match status" value="1"/>
</dbReference>
<feature type="domain" description="DOMON" evidence="14">
    <location>
        <begin position="405"/>
        <end position="524"/>
    </location>
</feature>
<evidence type="ECO:0000256" key="10">
    <source>
        <dbReference type="ARBA" id="ARBA00023180"/>
    </source>
</evidence>
<evidence type="ECO:0000256" key="7">
    <source>
        <dbReference type="ARBA" id="ARBA00022989"/>
    </source>
</evidence>
<dbReference type="CDD" id="cd08760">
    <property type="entry name" value="Cyt_b561_FRRS1_like"/>
    <property type="match status" value="1"/>
</dbReference>
<keyword evidence="8" id="KW-0408">Iron</keyword>
<evidence type="ECO:0000256" key="12">
    <source>
        <dbReference type="SAM" id="Phobius"/>
    </source>
</evidence>
<evidence type="ECO:0000259" key="15">
    <source>
        <dbReference type="PROSITE" id="PS50939"/>
    </source>
</evidence>
<evidence type="ECO:0000256" key="1">
    <source>
        <dbReference type="ARBA" id="ARBA00001970"/>
    </source>
</evidence>
<evidence type="ECO:0000256" key="11">
    <source>
        <dbReference type="SAM" id="MobiDB-lite"/>
    </source>
</evidence>
<keyword evidence="13" id="KW-0732">Signal</keyword>
<dbReference type="Proteomes" id="UP001283361">
    <property type="component" value="Unassembled WGS sequence"/>
</dbReference>
<evidence type="ECO:0000256" key="4">
    <source>
        <dbReference type="ARBA" id="ARBA00022448"/>
    </source>
</evidence>
<dbReference type="CDD" id="cd08544">
    <property type="entry name" value="Reeler"/>
    <property type="match status" value="1"/>
</dbReference>
<feature type="transmembrane region" description="Helical" evidence="12">
    <location>
        <begin position="611"/>
        <end position="629"/>
    </location>
</feature>
<dbReference type="Pfam" id="PF03351">
    <property type="entry name" value="DOMON"/>
    <property type="match status" value="2"/>
</dbReference>
<dbReference type="InterPro" id="IPR006593">
    <property type="entry name" value="Cyt_b561/ferric_Rdtase_TM"/>
</dbReference>
<comment type="caution">
    <text evidence="17">The sequence shown here is derived from an EMBL/GenBank/DDBJ whole genome shotgun (WGS) entry which is preliminary data.</text>
</comment>
<dbReference type="InterPro" id="IPR005018">
    <property type="entry name" value="DOMON_domain"/>
</dbReference>
<organism evidence="17 18">
    <name type="scientific">Elysia crispata</name>
    <name type="common">lettuce slug</name>
    <dbReference type="NCBI Taxonomy" id="231223"/>
    <lineage>
        <taxon>Eukaryota</taxon>
        <taxon>Metazoa</taxon>
        <taxon>Spiralia</taxon>
        <taxon>Lophotrochozoa</taxon>
        <taxon>Mollusca</taxon>
        <taxon>Gastropoda</taxon>
        <taxon>Heterobranchia</taxon>
        <taxon>Euthyneura</taxon>
        <taxon>Panpulmonata</taxon>
        <taxon>Sacoglossa</taxon>
        <taxon>Placobranchoidea</taxon>
        <taxon>Plakobranchidae</taxon>
        <taxon>Elysia</taxon>
    </lineage>
</organism>
<evidence type="ECO:0000313" key="18">
    <source>
        <dbReference type="Proteomes" id="UP001283361"/>
    </source>
</evidence>
<evidence type="ECO:0000259" key="14">
    <source>
        <dbReference type="PROSITE" id="PS50836"/>
    </source>
</evidence>
<comment type="subcellular location">
    <subcellularLocation>
        <location evidence="2">Membrane</location>
        <topology evidence="2">Multi-pass membrane protein</topology>
    </subcellularLocation>
</comment>
<keyword evidence="5 12" id="KW-0812">Transmembrane</keyword>
<keyword evidence="18" id="KW-1185">Reference proteome</keyword>
<evidence type="ECO:0000256" key="3">
    <source>
        <dbReference type="ARBA" id="ARBA00009195"/>
    </source>
</evidence>
<dbReference type="SMART" id="SM00665">
    <property type="entry name" value="B561"/>
    <property type="match status" value="1"/>
</dbReference>
<dbReference type="CDD" id="cd09628">
    <property type="entry name" value="DOMON_SDR_2_like"/>
    <property type="match status" value="1"/>
</dbReference>
<dbReference type="Gene3D" id="2.60.40.4060">
    <property type="entry name" value="Reeler domain"/>
    <property type="match status" value="1"/>
</dbReference>
<keyword evidence="6" id="KW-0249">Electron transport</keyword>
<feature type="transmembrane region" description="Helical" evidence="12">
    <location>
        <begin position="571"/>
        <end position="590"/>
    </location>
</feature>
<dbReference type="InterPro" id="IPR042307">
    <property type="entry name" value="Reeler_sf"/>
</dbReference>
<feature type="transmembrane region" description="Helical" evidence="12">
    <location>
        <begin position="714"/>
        <end position="734"/>
    </location>
</feature>